<proteinExistence type="inferred from homology"/>
<comment type="caution">
    <text evidence="10">The sequence shown here is derived from an EMBL/GenBank/DDBJ whole genome shotgun (WGS) entry which is preliminary data.</text>
</comment>
<dbReference type="InterPro" id="IPR001206">
    <property type="entry name" value="Diacylglycerol_kinase_cat_dom"/>
</dbReference>
<dbReference type="InterPro" id="IPR016064">
    <property type="entry name" value="NAD/diacylglycerol_kinase_sf"/>
</dbReference>
<keyword evidence="6" id="KW-0443">Lipid metabolism</keyword>
<evidence type="ECO:0000256" key="3">
    <source>
        <dbReference type="ARBA" id="ARBA00022516"/>
    </source>
</evidence>
<dbReference type="PROSITE" id="PS50146">
    <property type="entry name" value="DAGK"/>
    <property type="match status" value="1"/>
</dbReference>
<evidence type="ECO:0000256" key="5">
    <source>
        <dbReference type="ARBA" id="ARBA00022842"/>
    </source>
</evidence>
<evidence type="ECO:0000256" key="8">
    <source>
        <dbReference type="ARBA" id="ARBA00023264"/>
    </source>
</evidence>
<dbReference type="GO" id="GO:0008654">
    <property type="term" value="P:phospholipid biosynthetic process"/>
    <property type="evidence" value="ECO:0007669"/>
    <property type="project" value="UniProtKB-KW"/>
</dbReference>
<dbReference type="Pfam" id="PF00781">
    <property type="entry name" value="DAGK_cat"/>
    <property type="match status" value="1"/>
</dbReference>
<gene>
    <name evidence="10" type="ORF">A8806_11225</name>
</gene>
<reference evidence="10 11" key="1">
    <citation type="submission" date="2018-05" db="EMBL/GenBank/DDBJ databases">
        <title>The Hungate 1000. A catalogue of reference genomes from the rumen microbiome.</title>
        <authorList>
            <person name="Kelly W."/>
        </authorList>
    </citation>
    <scope>NUCLEOTIDE SEQUENCE [LARGE SCALE GENOMIC DNA]</scope>
    <source>
        <strain evidence="10 11">NLAE-zl-C242</strain>
    </source>
</reference>
<keyword evidence="5" id="KW-0460">Magnesium</keyword>
<evidence type="ECO:0000256" key="2">
    <source>
        <dbReference type="ARBA" id="ARBA00005983"/>
    </source>
</evidence>
<dbReference type="PANTHER" id="PTHR12358:SF106">
    <property type="entry name" value="LIPID KINASE YEGS"/>
    <property type="match status" value="1"/>
</dbReference>
<keyword evidence="3" id="KW-0444">Lipid biosynthesis</keyword>
<name>A0A2Y9BN26_9FIRM</name>
<dbReference type="OrthoDB" id="142078at2"/>
<keyword evidence="4" id="KW-0479">Metal-binding</keyword>
<keyword evidence="10" id="KW-0418">Kinase</keyword>
<dbReference type="Gene3D" id="3.40.50.10330">
    <property type="entry name" value="Probable inorganic polyphosphate/atp-NAD kinase, domain 1"/>
    <property type="match status" value="1"/>
</dbReference>
<dbReference type="SUPFAM" id="SSF111331">
    <property type="entry name" value="NAD kinase/diacylglycerol kinase-like"/>
    <property type="match status" value="1"/>
</dbReference>
<dbReference type="NCBIfam" id="TIGR00147">
    <property type="entry name" value="YegS/Rv2252/BmrU family lipid kinase"/>
    <property type="match status" value="1"/>
</dbReference>
<evidence type="ECO:0000313" key="10">
    <source>
        <dbReference type="EMBL" id="PWJ23780.1"/>
    </source>
</evidence>
<evidence type="ECO:0000256" key="7">
    <source>
        <dbReference type="ARBA" id="ARBA00023209"/>
    </source>
</evidence>
<dbReference type="SMART" id="SM00046">
    <property type="entry name" value="DAGKc"/>
    <property type="match status" value="1"/>
</dbReference>
<dbReference type="InterPro" id="IPR005218">
    <property type="entry name" value="Diacylglycerol/lipid_kinase"/>
</dbReference>
<evidence type="ECO:0000256" key="1">
    <source>
        <dbReference type="ARBA" id="ARBA00001946"/>
    </source>
</evidence>
<keyword evidence="8" id="KW-1208">Phospholipid metabolism</keyword>
<dbReference type="RefSeq" id="WP_109732617.1">
    <property type="nucleotide sequence ID" value="NZ_BAAACK010000025.1"/>
</dbReference>
<evidence type="ECO:0000256" key="6">
    <source>
        <dbReference type="ARBA" id="ARBA00023098"/>
    </source>
</evidence>
<dbReference type="GO" id="GO:0005524">
    <property type="term" value="F:ATP binding"/>
    <property type="evidence" value="ECO:0007669"/>
    <property type="project" value="InterPro"/>
</dbReference>
<dbReference type="InterPro" id="IPR017438">
    <property type="entry name" value="ATP-NAD_kinase_N"/>
</dbReference>
<comment type="similarity">
    <text evidence="2">Belongs to the diacylglycerol/lipid kinase family.</text>
</comment>
<evidence type="ECO:0000313" key="11">
    <source>
        <dbReference type="Proteomes" id="UP000245845"/>
    </source>
</evidence>
<evidence type="ECO:0000259" key="9">
    <source>
        <dbReference type="PROSITE" id="PS50146"/>
    </source>
</evidence>
<keyword evidence="7" id="KW-0594">Phospholipid biosynthesis</keyword>
<dbReference type="AlphaFoldDB" id="A0A2Y9BN26"/>
<dbReference type="GO" id="GO:0046872">
    <property type="term" value="F:metal ion binding"/>
    <property type="evidence" value="ECO:0007669"/>
    <property type="project" value="UniProtKB-KW"/>
</dbReference>
<dbReference type="InterPro" id="IPR050187">
    <property type="entry name" value="Lipid_Phosphate_FormReg"/>
</dbReference>
<dbReference type="Proteomes" id="UP000245845">
    <property type="component" value="Unassembled WGS sequence"/>
</dbReference>
<accession>A0A2Y9BN26</accession>
<comment type="cofactor">
    <cofactor evidence="1">
        <name>Mg(2+)</name>
        <dbReference type="ChEBI" id="CHEBI:18420"/>
    </cofactor>
</comment>
<dbReference type="GO" id="GO:0005886">
    <property type="term" value="C:plasma membrane"/>
    <property type="evidence" value="ECO:0007669"/>
    <property type="project" value="TreeGrafter"/>
</dbReference>
<keyword evidence="10" id="KW-0808">Transferase</keyword>
<protein>
    <submittedName>
        <fullName evidence="10">YegS/Rv2252/BmrU family lipid kinase</fullName>
    </submittedName>
</protein>
<dbReference type="EMBL" id="QGDL01000012">
    <property type="protein sequence ID" value="PWJ23780.1"/>
    <property type="molecule type" value="Genomic_DNA"/>
</dbReference>
<dbReference type="Gene3D" id="2.60.200.40">
    <property type="match status" value="1"/>
</dbReference>
<evidence type="ECO:0000256" key="4">
    <source>
        <dbReference type="ARBA" id="ARBA00022723"/>
    </source>
</evidence>
<dbReference type="GO" id="GO:0004143">
    <property type="term" value="F:ATP-dependent diacylglycerol kinase activity"/>
    <property type="evidence" value="ECO:0007669"/>
    <property type="project" value="TreeGrafter"/>
</dbReference>
<feature type="domain" description="DAGKc" evidence="9">
    <location>
        <begin position="1"/>
        <end position="130"/>
    </location>
</feature>
<organism evidence="10 11">
    <name type="scientific">Faecalicatena orotica</name>
    <dbReference type="NCBI Taxonomy" id="1544"/>
    <lineage>
        <taxon>Bacteria</taxon>
        <taxon>Bacillati</taxon>
        <taxon>Bacillota</taxon>
        <taxon>Clostridia</taxon>
        <taxon>Lachnospirales</taxon>
        <taxon>Lachnospiraceae</taxon>
        <taxon>Faecalicatena</taxon>
    </lineage>
</organism>
<dbReference type="PANTHER" id="PTHR12358">
    <property type="entry name" value="SPHINGOSINE KINASE"/>
    <property type="match status" value="1"/>
</dbReference>
<sequence>MKKMLFIYNPNAGTGLLKPKLSEVLDIFVKGGYEVTVYPTQRYHDALSKTISYTDDYDIVVCSGGDGTLDEVVTGMAQREKQVPIGYIPAGTTNDFANSLHISKDMLEAADTAANGVPFPCDVGIFNDDFFVYIAAFGLFTDVSYETKQSMKNVLGHLAYVLEGTKRIFNIPSYHIKVTHDGETLEDDFVFGMVTNSRSVGGFKGIIGKNVVFDDGEFEVTLIKTPKNPIELNEIIGSLVIKQIDSAHMYSFRTGSIKFESVEEIPWTLDGEFGGEHDEVVIKNRKQGLKIMVAPKAIERLSVKGRIEAAIQEFQGEE</sequence>
<keyword evidence="11" id="KW-1185">Reference proteome</keyword>